<dbReference type="Proteomes" id="UP000224634">
    <property type="component" value="Unassembled WGS sequence"/>
</dbReference>
<evidence type="ECO:0000313" key="3">
    <source>
        <dbReference type="Proteomes" id="UP000224634"/>
    </source>
</evidence>
<keyword evidence="1" id="KW-0812">Transmembrane</keyword>
<feature type="transmembrane region" description="Helical" evidence="1">
    <location>
        <begin position="149"/>
        <end position="168"/>
    </location>
</feature>
<organism evidence="2 3">
    <name type="scientific">Polytolypa hystricis (strain UAMH7299)</name>
    <dbReference type="NCBI Taxonomy" id="1447883"/>
    <lineage>
        <taxon>Eukaryota</taxon>
        <taxon>Fungi</taxon>
        <taxon>Dikarya</taxon>
        <taxon>Ascomycota</taxon>
        <taxon>Pezizomycotina</taxon>
        <taxon>Eurotiomycetes</taxon>
        <taxon>Eurotiomycetidae</taxon>
        <taxon>Onygenales</taxon>
        <taxon>Onygenales incertae sedis</taxon>
        <taxon>Polytolypa</taxon>
    </lineage>
</organism>
<protein>
    <recommendedName>
        <fullName evidence="4">Integral membrane protein</fullName>
    </recommendedName>
</protein>
<dbReference type="AlphaFoldDB" id="A0A2B7Y5G6"/>
<dbReference type="STRING" id="1447883.A0A2B7Y5G6"/>
<comment type="caution">
    <text evidence="2">The sequence shown here is derived from an EMBL/GenBank/DDBJ whole genome shotgun (WGS) entry which is preliminary data.</text>
</comment>
<sequence>MASGLFFSPQKLLHLTPLITATSSLTYAHDENFYLSNFLYPAHQPLSNQILPSYFSRMFNTGVWIVIGTHAVNIGSAIATLVSLKNQTGGGSGILNSQAGKWYTAGLILSIAHFAFVPFVAYPVRDIVEDRSEGKSTGGLKRWLDVHRVRVLLVDLPCWMCFLAAALVV</sequence>
<dbReference type="EMBL" id="PDNA01000076">
    <property type="protein sequence ID" value="PGH16122.1"/>
    <property type="molecule type" value="Genomic_DNA"/>
</dbReference>
<keyword evidence="3" id="KW-1185">Reference proteome</keyword>
<keyword evidence="1" id="KW-1133">Transmembrane helix</keyword>
<dbReference type="OrthoDB" id="1523883at2759"/>
<evidence type="ECO:0008006" key="4">
    <source>
        <dbReference type="Google" id="ProtNLM"/>
    </source>
</evidence>
<accession>A0A2B7Y5G6</accession>
<feature type="transmembrane region" description="Helical" evidence="1">
    <location>
        <begin position="61"/>
        <end position="82"/>
    </location>
</feature>
<name>A0A2B7Y5G6_POLH7</name>
<evidence type="ECO:0000256" key="1">
    <source>
        <dbReference type="SAM" id="Phobius"/>
    </source>
</evidence>
<proteinExistence type="predicted"/>
<gene>
    <name evidence="2" type="ORF">AJ80_05337</name>
</gene>
<keyword evidence="1" id="KW-0472">Membrane</keyword>
<reference evidence="2 3" key="1">
    <citation type="submission" date="2017-10" db="EMBL/GenBank/DDBJ databases">
        <title>Comparative genomics in systemic dimorphic fungi from Ajellomycetaceae.</title>
        <authorList>
            <person name="Munoz J.F."/>
            <person name="Mcewen J.G."/>
            <person name="Clay O.K."/>
            <person name="Cuomo C.A."/>
        </authorList>
    </citation>
    <scope>NUCLEOTIDE SEQUENCE [LARGE SCALE GENOMIC DNA]</scope>
    <source>
        <strain evidence="2 3">UAMH7299</strain>
    </source>
</reference>
<evidence type="ECO:0000313" key="2">
    <source>
        <dbReference type="EMBL" id="PGH16122.1"/>
    </source>
</evidence>
<feature type="transmembrane region" description="Helical" evidence="1">
    <location>
        <begin position="102"/>
        <end position="122"/>
    </location>
</feature>